<proteinExistence type="predicted"/>
<name>A0ABS5TTQ7_9ACTN</name>
<accession>A0ABS5TTQ7</accession>
<gene>
    <name evidence="1" type="ORF">KIH74_34930</name>
</gene>
<keyword evidence="2" id="KW-1185">Reference proteome</keyword>
<sequence length="50" mass="5168">MDIDDVQVRAGLGQRDVGVVNEPQERALLGGVRVALAPLSSADGLVQGQP</sequence>
<dbReference type="RefSeq" id="WP_214160732.1">
    <property type="nucleotide sequence ID" value="NZ_JAHBAY010000025.1"/>
</dbReference>
<evidence type="ECO:0000313" key="1">
    <source>
        <dbReference type="EMBL" id="MBT0774192.1"/>
    </source>
</evidence>
<comment type="caution">
    <text evidence="1">The sequence shown here is derived from an EMBL/GenBank/DDBJ whole genome shotgun (WGS) entry which is preliminary data.</text>
</comment>
<reference evidence="1 2" key="1">
    <citation type="submission" date="2021-05" db="EMBL/GenBank/DDBJ databases">
        <title>Kineosporia and Streptomyces sp. nov. two new marine actinobacteria isolated from Coral.</title>
        <authorList>
            <person name="Buangrab K."/>
            <person name="Sutthacheep M."/>
            <person name="Yeemin T."/>
            <person name="Harunari E."/>
            <person name="Igarashi Y."/>
            <person name="Kanchanasin P."/>
            <person name="Tanasupawat S."/>
            <person name="Phongsopitanun W."/>
        </authorList>
    </citation>
    <scope>NUCLEOTIDE SEQUENCE [LARGE SCALE GENOMIC DNA]</scope>
    <source>
        <strain evidence="1 2">J2-2</strain>
    </source>
</reference>
<protein>
    <submittedName>
        <fullName evidence="1">Uncharacterized protein</fullName>
    </submittedName>
</protein>
<dbReference type="Proteomes" id="UP001197247">
    <property type="component" value="Unassembled WGS sequence"/>
</dbReference>
<evidence type="ECO:0000313" key="2">
    <source>
        <dbReference type="Proteomes" id="UP001197247"/>
    </source>
</evidence>
<organism evidence="1 2">
    <name type="scientific">Kineosporia corallincola</name>
    <dbReference type="NCBI Taxonomy" id="2835133"/>
    <lineage>
        <taxon>Bacteria</taxon>
        <taxon>Bacillati</taxon>
        <taxon>Actinomycetota</taxon>
        <taxon>Actinomycetes</taxon>
        <taxon>Kineosporiales</taxon>
        <taxon>Kineosporiaceae</taxon>
        <taxon>Kineosporia</taxon>
    </lineage>
</organism>
<dbReference type="EMBL" id="JAHBAY010000025">
    <property type="protein sequence ID" value="MBT0774192.1"/>
    <property type="molecule type" value="Genomic_DNA"/>
</dbReference>